<protein>
    <submittedName>
        <fullName evidence="2">Uncharacterized protein</fullName>
    </submittedName>
</protein>
<gene>
    <name evidence="2" type="ORF">XENOCAPTIV_006937</name>
</gene>
<organism evidence="2 3">
    <name type="scientific">Xenoophorus captivus</name>
    <dbReference type="NCBI Taxonomy" id="1517983"/>
    <lineage>
        <taxon>Eukaryota</taxon>
        <taxon>Metazoa</taxon>
        <taxon>Chordata</taxon>
        <taxon>Craniata</taxon>
        <taxon>Vertebrata</taxon>
        <taxon>Euteleostomi</taxon>
        <taxon>Actinopterygii</taxon>
        <taxon>Neopterygii</taxon>
        <taxon>Teleostei</taxon>
        <taxon>Neoteleostei</taxon>
        <taxon>Acanthomorphata</taxon>
        <taxon>Ovalentaria</taxon>
        <taxon>Atherinomorphae</taxon>
        <taxon>Cyprinodontiformes</taxon>
        <taxon>Goodeidae</taxon>
        <taxon>Xenoophorus</taxon>
    </lineage>
</organism>
<keyword evidence="3" id="KW-1185">Reference proteome</keyword>
<proteinExistence type="predicted"/>
<accession>A0ABV0S7H6</accession>
<feature type="compositionally biased region" description="Polar residues" evidence="1">
    <location>
        <begin position="8"/>
        <end position="21"/>
    </location>
</feature>
<name>A0ABV0S7H6_9TELE</name>
<dbReference type="PANTHER" id="PTHR44809">
    <property type="match status" value="1"/>
</dbReference>
<dbReference type="InterPro" id="IPR052943">
    <property type="entry name" value="TMTC_O-mannosyl-trnsfr"/>
</dbReference>
<comment type="caution">
    <text evidence="2">The sequence shown here is derived from an EMBL/GenBank/DDBJ whole genome shotgun (WGS) entry which is preliminary data.</text>
</comment>
<evidence type="ECO:0000313" key="2">
    <source>
        <dbReference type="EMBL" id="MEQ2215856.1"/>
    </source>
</evidence>
<evidence type="ECO:0000256" key="1">
    <source>
        <dbReference type="SAM" id="MobiDB-lite"/>
    </source>
</evidence>
<sequence>MGARRCMSNASGNQLSRNTQKSGFSAPFGRFTRRTLFKRDLISILITLSSRIRFLFSNFSTVSFKMQQSSSSAERQISACPMLLVQSLSCFVISSDALSMPFSLPRKLRPVTPTARRISSLTSRAWHSPLSELIHMSVDEWVSEDSFPSTVSPGSLLISLFLGTCAMLVKETGITVFAVCLLYDALVLCRDPLTKRLPLAGFYNLSTGKVGKRQRRYTQKPFIIFFNGNRADFKDAGILYFPAGFHSVFWVVPGSRLQQWVDLAMSATHCSFQTRVACGGYCKVHVVQIQSRDYLLPPLAFLECEPTSGFCSTGC</sequence>
<evidence type="ECO:0000313" key="3">
    <source>
        <dbReference type="Proteomes" id="UP001434883"/>
    </source>
</evidence>
<dbReference type="PANTHER" id="PTHR44809:SF1">
    <property type="entry name" value="PROTEIN O-MANNOSYL-TRANSFERASE TMTC1"/>
    <property type="match status" value="1"/>
</dbReference>
<reference evidence="2 3" key="1">
    <citation type="submission" date="2021-06" db="EMBL/GenBank/DDBJ databases">
        <authorList>
            <person name="Palmer J.M."/>
        </authorList>
    </citation>
    <scope>NUCLEOTIDE SEQUENCE [LARGE SCALE GENOMIC DNA]</scope>
    <source>
        <strain evidence="2 3">XC_2019</strain>
        <tissue evidence="2">Muscle</tissue>
    </source>
</reference>
<dbReference type="Proteomes" id="UP001434883">
    <property type="component" value="Unassembled WGS sequence"/>
</dbReference>
<feature type="region of interest" description="Disordered" evidence="1">
    <location>
        <begin position="1"/>
        <end position="21"/>
    </location>
</feature>
<dbReference type="EMBL" id="JAHRIN010068996">
    <property type="protein sequence ID" value="MEQ2215856.1"/>
    <property type="molecule type" value="Genomic_DNA"/>
</dbReference>